<keyword evidence="9" id="KW-1185">Reference proteome</keyword>
<name>A0AAD5WV42_9PEZI</name>
<feature type="compositionally biased region" description="Basic and acidic residues" evidence="6">
    <location>
        <begin position="20"/>
        <end position="34"/>
    </location>
</feature>
<comment type="subcellular location">
    <subcellularLocation>
        <location evidence="1">Membrane</location>
        <topology evidence="1">Multi-pass membrane protein</topology>
    </subcellularLocation>
</comment>
<dbReference type="GO" id="GO:0022857">
    <property type="term" value="F:transmembrane transporter activity"/>
    <property type="evidence" value="ECO:0007669"/>
    <property type="project" value="TreeGrafter"/>
</dbReference>
<reference evidence="8" key="1">
    <citation type="submission" date="2022-07" db="EMBL/GenBank/DDBJ databases">
        <title>Draft genome sequence of Zalerion maritima ATCC 34329, a (micro)plastics degrading marine fungus.</title>
        <authorList>
            <person name="Paco A."/>
            <person name="Goncalves M.F.M."/>
            <person name="Rocha-Santos T.A.P."/>
            <person name="Alves A."/>
        </authorList>
    </citation>
    <scope>NUCLEOTIDE SEQUENCE</scope>
    <source>
        <strain evidence="8">ATCC 34329</strain>
    </source>
</reference>
<evidence type="ECO:0000313" key="9">
    <source>
        <dbReference type="Proteomes" id="UP001201980"/>
    </source>
</evidence>
<dbReference type="PANTHER" id="PTHR43791:SF84">
    <property type="entry name" value="TRANSPORTER, PUTATIVE (AFU_ORTHOLOGUE AFUA_3G09170)-RELATED"/>
    <property type="match status" value="1"/>
</dbReference>
<evidence type="ECO:0000256" key="3">
    <source>
        <dbReference type="ARBA" id="ARBA00022692"/>
    </source>
</evidence>
<accession>A0AAD5WV42</accession>
<evidence type="ECO:0000256" key="2">
    <source>
        <dbReference type="ARBA" id="ARBA00022448"/>
    </source>
</evidence>
<dbReference type="GO" id="GO:0016020">
    <property type="term" value="C:membrane"/>
    <property type="evidence" value="ECO:0007669"/>
    <property type="project" value="UniProtKB-SubCell"/>
</dbReference>
<evidence type="ECO:0000256" key="1">
    <source>
        <dbReference type="ARBA" id="ARBA00004141"/>
    </source>
</evidence>
<dbReference type="AlphaFoldDB" id="A0AAD5WV42"/>
<keyword evidence="4 7" id="KW-1133">Transmembrane helix</keyword>
<keyword evidence="3 7" id="KW-0812">Transmembrane</keyword>
<dbReference type="InterPro" id="IPR036259">
    <property type="entry name" value="MFS_trans_sf"/>
</dbReference>
<sequence length="241" mass="26376">MADSEMKHVQTTDSVATEKSLSHNEADEFGAHTKTDQKETAVVKKLDMHILPTLWLMCSLNFPDRNPMINGKLNGLAEDLNLRGTQHSTCVSILFVRIAEAPGLRGACADWRTWLFCLMDSLHISADAFNDFLLTVVKTGNFNTTVDLPLACPSYFMAGITSIIVSYSSGRFNERLWHVTISKGIAIASFAMSAATLSVVVCYAGVMLFADETYGVNDIILGWTPSTLGRTDEEKAVAIAM</sequence>
<feature type="compositionally biased region" description="Basic and acidic residues" evidence="6">
    <location>
        <begin position="1"/>
        <end position="10"/>
    </location>
</feature>
<evidence type="ECO:0000256" key="7">
    <source>
        <dbReference type="SAM" id="Phobius"/>
    </source>
</evidence>
<keyword evidence="2" id="KW-0813">Transport</keyword>
<feature type="transmembrane region" description="Helical" evidence="7">
    <location>
        <begin position="185"/>
        <end position="210"/>
    </location>
</feature>
<dbReference type="Proteomes" id="UP001201980">
    <property type="component" value="Unassembled WGS sequence"/>
</dbReference>
<evidence type="ECO:0000313" key="8">
    <source>
        <dbReference type="EMBL" id="KAJ2905862.1"/>
    </source>
</evidence>
<proteinExistence type="predicted"/>
<feature type="region of interest" description="Disordered" evidence="6">
    <location>
        <begin position="1"/>
        <end position="34"/>
    </location>
</feature>
<keyword evidence="5 7" id="KW-0472">Membrane</keyword>
<comment type="caution">
    <text evidence="8">The sequence shown here is derived from an EMBL/GenBank/DDBJ whole genome shotgun (WGS) entry which is preliminary data.</text>
</comment>
<evidence type="ECO:0000256" key="5">
    <source>
        <dbReference type="ARBA" id="ARBA00023136"/>
    </source>
</evidence>
<dbReference type="EMBL" id="JAKWBI020000023">
    <property type="protein sequence ID" value="KAJ2905862.1"/>
    <property type="molecule type" value="Genomic_DNA"/>
</dbReference>
<evidence type="ECO:0000256" key="4">
    <source>
        <dbReference type="ARBA" id="ARBA00022989"/>
    </source>
</evidence>
<dbReference type="PANTHER" id="PTHR43791">
    <property type="entry name" value="PERMEASE-RELATED"/>
    <property type="match status" value="1"/>
</dbReference>
<gene>
    <name evidence="8" type="ORF">MKZ38_004110</name>
</gene>
<feature type="transmembrane region" description="Helical" evidence="7">
    <location>
        <begin position="155"/>
        <end position="173"/>
    </location>
</feature>
<evidence type="ECO:0000256" key="6">
    <source>
        <dbReference type="SAM" id="MobiDB-lite"/>
    </source>
</evidence>
<organism evidence="8 9">
    <name type="scientific">Zalerion maritima</name>
    <dbReference type="NCBI Taxonomy" id="339359"/>
    <lineage>
        <taxon>Eukaryota</taxon>
        <taxon>Fungi</taxon>
        <taxon>Dikarya</taxon>
        <taxon>Ascomycota</taxon>
        <taxon>Pezizomycotina</taxon>
        <taxon>Sordariomycetes</taxon>
        <taxon>Lulworthiomycetidae</taxon>
        <taxon>Lulworthiales</taxon>
        <taxon>Lulworthiaceae</taxon>
        <taxon>Zalerion</taxon>
    </lineage>
</organism>
<protein>
    <submittedName>
        <fullName evidence="8">Transporter</fullName>
    </submittedName>
</protein>
<dbReference type="SUPFAM" id="SSF103473">
    <property type="entry name" value="MFS general substrate transporter"/>
    <property type="match status" value="1"/>
</dbReference>